<keyword evidence="2 5" id="KW-0808">Transferase</keyword>
<feature type="region of interest" description="Disordered" evidence="3">
    <location>
        <begin position="1"/>
        <end position="59"/>
    </location>
</feature>
<proteinExistence type="predicted"/>
<evidence type="ECO:0000256" key="3">
    <source>
        <dbReference type="SAM" id="MobiDB-lite"/>
    </source>
</evidence>
<dbReference type="Proteomes" id="UP000581769">
    <property type="component" value="Unassembled WGS sequence"/>
</dbReference>
<dbReference type="Pfam" id="PF13649">
    <property type="entry name" value="Methyltransf_25"/>
    <property type="match status" value="1"/>
</dbReference>
<evidence type="ECO:0000313" key="6">
    <source>
        <dbReference type="Proteomes" id="UP000581769"/>
    </source>
</evidence>
<dbReference type="PANTHER" id="PTHR43861">
    <property type="entry name" value="TRANS-ACONITATE 2-METHYLTRANSFERASE-RELATED"/>
    <property type="match status" value="1"/>
</dbReference>
<dbReference type="InterPro" id="IPR041698">
    <property type="entry name" value="Methyltransf_25"/>
</dbReference>
<evidence type="ECO:0000259" key="4">
    <source>
        <dbReference type="Pfam" id="PF13649"/>
    </source>
</evidence>
<gene>
    <name evidence="5" type="ORF">BJY18_003140</name>
</gene>
<dbReference type="GO" id="GO:0032259">
    <property type="term" value="P:methylation"/>
    <property type="evidence" value="ECO:0007669"/>
    <property type="project" value="UniProtKB-KW"/>
</dbReference>
<sequence length="336" mass="36774">MTNAAHSHTSSPHVAHRDVAHQEADHRDGERQDVHQDARHDVGHQDAARQAVHPDPARQDAVQREVLDLDAEVLADHAASITAWLPVEADPRRIVDLGSGTGAGTFALLDRFPEAHVTAVDASVDHLARLREKAREKGVADQVRTVEADLTAEWPDLGQPQMIWASAFLHHLPNPGPFLRQVHDVLAPGGLLAVVEMSGLPRFLPADAPEFRPGLEERCHEVSDRRFAAHLPYRGADWGPLLTAAGLILGGERKITINVGMDRSPTIGRYALTVMRRLRAAVADQLPEEDLAALDDLLDTDSPRSLLRRTDLAVRAERHVWAARRPAASGPSRGDN</sequence>
<feature type="domain" description="Methyltransferase" evidence="4">
    <location>
        <begin position="94"/>
        <end position="190"/>
    </location>
</feature>
<name>A0A840IW42_9PSEU</name>
<dbReference type="RefSeq" id="WP_184780647.1">
    <property type="nucleotide sequence ID" value="NZ_JACHMG010000001.1"/>
</dbReference>
<feature type="compositionally biased region" description="Basic and acidic residues" evidence="3">
    <location>
        <begin position="15"/>
        <end position="47"/>
    </location>
</feature>
<organism evidence="5 6">
    <name type="scientific">Amycolatopsis jiangsuensis</name>
    <dbReference type="NCBI Taxonomy" id="1181879"/>
    <lineage>
        <taxon>Bacteria</taxon>
        <taxon>Bacillati</taxon>
        <taxon>Actinomycetota</taxon>
        <taxon>Actinomycetes</taxon>
        <taxon>Pseudonocardiales</taxon>
        <taxon>Pseudonocardiaceae</taxon>
        <taxon>Amycolatopsis</taxon>
    </lineage>
</organism>
<accession>A0A840IW42</accession>
<evidence type="ECO:0000256" key="1">
    <source>
        <dbReference type="ARBA" id="ARBA00022603"/>
    </source>
</evidence>
<dbReference type="PANTHER" id="PTHR43861:SF1">
    <property type="entry name" value="TRANS-ACONITATE 2-METHYLTRANSFERASE"/>
    <property type="match status" value="1"/>
</dbReference>
<feature type="compositionally biased region" description="Polar residues" evidence="3">
    <location>
        <begin position="1"/>
        <end position="12"/>
    </location>
</feature>
<dbReference type="CDD" id="cd02440">
    <property type="entry name" value="AdoMet_MTases"/>
    <property type="match status" value="1"/>
</dbReference>
<comment type="caution">
    <text evidence="5">The sequence shown here is derived from an EMBL/GenBank/DDBJ whole genome shotgun (WGS) entry which is preliminary data.</text>
</comment>
<dbReference type="EMBL" id="JACHMG010000001">
    <property type="protein sequence ID" value="MBB4685655.1"/>
    <property type="molecule type" value="Genomic_DNA"/>
</dbReference>
<dbReference type="SUPFAM" id="SSF53335">
    <property type="entry name" value="S-adenosyl-L-methionine-dependent methyltransferases"/>
    <property type="match status" value="1"/>
</dbReference>
<evidence type="ECO:0000313" key="5">
    <source>
        <dbReference type="EMBL" id="MBB4685655.1"/>
    </source>
</evidence>
<dbReference type="InterPro" id="IPR029063">
    <property type="entry name" value="SAM-dependent_MTases_sf"/>
</dbReference>
<dbReference type="Gene3D" id="3.40.50.150">
    <property type="entry name" value="Vaccinia Virus protein VP39"/>
    <property type="match status" value="1"/>
</dbReference>
<dbReference type="AlphaFoldDB" id="A0A840IW42"/>
<keyword evidence="1 5" id="KW-0489">Methyltransferase</keyword>
<reference evidence="5 6" key="1">
    <citation type="submission" date="2020-08" db="EMBL/GenBank/DDBJ databases">
        <title>Sequencing the genomes of 1000 actinobacteria strains.</title>
        <authorList>
            <person name="Klenk H.-P."/>
        </authorList>
    </citation>
    <scope>NUCLEOTIDE SEQUENCE [LARGE SCALE GENOMIC DNA]</scope>
    <source>
        <strain evidence="5 6">DSM 45859</strain>
    </source>
</reference>
<evidence type="ECO:0000256" key="2">
    <source>
        <dbReference type="ARBA" id="ARBA00022679"/>
    </source>
</evidence>
<keyword evidence="6" id="KW-1185">Reference proteome</keyword>
<protein>
    <submittedName>
        <fullName evidence="5">SAM-dependent methyltransferase</fullName>
    </submittedName>
</protein>
<dbReference type="GO" id="GO:0008168">
    <property type="term" value="F:methyltransferase activity"/>
    <property type="evidence" value="ECO:0007669"/>
    <property type="project" value="UniProtKB-KW"/>
</dbReference>